<protein>
    <submittedName>
        <fullName evidence="1">Uncharacterized protein</fullName>
    </submittedName>
</protein>
<proteinExistence type="predicted"/>
<dbReference type="Proteomes" id="UP000824890">
    <property type="component" value="Unassembled WGS sequence"/>
</dbReference>
<name>A0ABQ8EIM4_BRANA</name>
<evidence type="ECO:0000313" key="2">
    <source>
        <dbReference type="Proteomes" id="UP000824890"/>
    </source>
</evidence>
<sequence length="79" mass="8956">MDEIPLSRSMFAVGDKPCGERINSYRKIKKTKLIIDAFEPEELDFMRNSKVGKILAIDENPPFSGAFGQHVITLVDRKC</sequence>
<organism evidence="1 2">
    <name type="scientific">Brassica napus</name>
    <name type="common">Rape</name>
    <dbReference type="NCBI Taxonomy" id="3708"/>
    <lineage>
        <taxon>Eukaryota</taxon>
        <taxon>Viridiplantae</taxon>
        <taxon>Streptophyta</taxon>
        <taxon>Embryophyta</taxon>
        <taxon>Tracheophyta</taxon>
        <taxon>Spermatophyta</taxon>
        <taxon>Magnoliopsida</taxon>
        <taxon>eudicotyledons</taxon>
        <taxon>Gunneridae</taxon>
        <taxon>Pentapetalae</taxon>
        <taxon>rosids</taxon>
        <taxon>malvids</taxon>
        <taxon>Brassicales</taxon>
        <taxon>Brassicaceae</taxon>
        <taxon>Brassiceae</taxon>
        <taxon>Brassica</taxon>
    </lineage>
</organism>
<keyword evidence="2" id="KW-1185">Reference proteome</keyword>
<evidence type="ECO:0000313" key="1">
    <source>
        <dbReference type="EMBL" id="KAH0941460.1"/>
    </source>
</evidence>
<reference evidence="1 2" key="1">
    <citation type="submission" date="2021-05" db="EMBL/GenBank/DDBJ databases">
        <title>Genome Assembly of Synthetic Allotetraploid Brassica napus Reveals Homoeologous Exchanges between Subgenomes.</title>
        <authorList>
            <person name="Davis J.T."/>
        </authorList>
    </citation>
    <scope>NUCLEOTIDE SEQUENCE [LARGE SCALE GENOMIC DNA]</scope>
    <source>
        <strain evidence="2">cv. Da-Ae</strain>
        <tissue evidence="1">Seedling</tissue>
    </source>
</reference>
<accession>A0ABQ8EIM4</accession>
<comment type="caution">
    <text evidence="1">The sequence shown here is derived from an EMBL/GenBank/DDBJ whole genome shotgun (WGS) entry which is preliminary data.</text>
</comment>
<gene>
    <name evidence="1" type="ORF">HID58_001097</name>
</gene>
<dbReference type="EMBL" id="JAGKQM010000001">
    <property type="protein sequence ID" value="KAH0941460.1"/>
    <property type="molecule type" value="Genomic_DNA"/>
</dbReference>